<dbReference type="SUPFAM" id="SSF53748">
    <property type="entry name" value="Phosphoglycerate kinase"/>
    <property type="match status" value="1"/>
</dbReference>
<dbReference type="PRINTS" id="PR00477">
    <property type="entry name" value="PHGLYCKINASE"/>
</dbReference>
<accession>A0ABQ9TF06</accession>
<evidence type="ECO:0000256" key="8">
    <source>
        <dbReference type="ARBA" id="ARBA00022553"/>
    </source>
</evidence>
<evidence type="ECO:0000256" key="7">
    <source>
        <dbReference type="ARBA" id="ARBA00022490"/>
    </source>
</evidence>
<evidence type="ECO:0000256" key="15">
    <source>
        <dbReference type="ARBA" id="ARBA00022990"/>
    </source>
</evidence>
<comment type="cofactor">
    <cofactor evidence="2">
        <name>Mg(2+)</name>
        <dbReference type="ChEBI" id="CHEBI:18420"/>
    </cofactor>
</comment>
<evidence type="ECO:0000313" key="22">
    <source>
        <dbReference type="EMBL" id="KAK2083327.1"/>
    </source>
</evidence>
<dbReference type="Gene3D" id="3.40.50.1260">
    <property type="entry name" value="Phosphoglycerate kinase, N-terminal domain"/>
    <property type="match status" value="1"/>
</dbReference>
<comment type="caution">
    <text evidence="22">The sequence shown here is derived from an EMBL/GenBank/DDBJ whole genome shotgun (WGS) entry which is preliminary data.</text>
</comment>
<dbReference type="EC" id="2.7.2.3" evidence="21"/>
<evidence type="ECO:0000256" key="10">
    <source>
        <dbReference type="ARBA" id="ARBA00022723"/>
    </source>
</evidence>
<dbReference type="InterPro" id="IPR036043">
    <property type="entry name" value="Phosphoglycerate_kinase_sf"/>
</dbReference>
<gene>
    <name evidence="22" type="ORF">P7K49_038563</name>
</gene>
<keyword evidence="9 21" id="KW-0808">Transferase</keyword>
<evidence type="ECO:0000256" key="19">
    <source>
        <dbReference type="ARBA" id="ARBA00048679"/>
    </source>
</evidence>
<dbReference type="InterPro" id="IPR001576">
    <property type="entry name" value="Phosphoglycerate_kinase"/>
</dbReference>
<dbReference type="EMBL" id="JASSZA010000023">
    <property type="protein sequence ID" value="KAK2083327.1"/>
    <property type="molecule type" value="Genomic_DNA"/>
</dbReference>
<comment type="subcellular location">
    <subcellularLocation>
        <location evidence="4">Cytoplasm</location>
        <location evidence="4">Cytosol</location>
    </subcellularLocation>
    <subcellularLocation>
        <location evidence="3">Mitochondrion matrix</location>
    </subcellularLocation>
</comment>
<keyword evidence="17" id="KW-0324">Glycolysis</keyword>
<evidence type="ECO:0000256" key="20">
    <source>
        <dbReference type="ARBA" id="ARBA00050004"/>
    </source>
</evidence>
<dbReference type="PANTHER" id="PTHR11406">
    <property type="entry name" value="PHOSPHOGLYCERATE KINASE"/>
    <property type="match status" value="1"/>
</dbReference>
<comment type="similarity">
    <text evidence="6 21">Belongs to the phosphoglycerate kinase family.</text>
</comment>
<proteinExistence type="inferred from homology"/>
<dbReference type="PANTHER" id="PTHR11406:SF14">
    <property type="entry name" value="PHOSPHOGLYCERATE KINASE 1"/>
    <property type="match status" value="1"/>
</dbReference>
<organism evidence="22 23">
    <name type="scientific">Saguinus oedipus</name>
    <name type="common">Cotton-top tamarin</name>
    <name type="synonym">Oedipomidas oedipus</name>
    <dbReference type="NCBI Taxonomy" id="9490"/>
    <lineage>
        <taxon>Eukaryota</taxon>
        <taxon>Metazoa</taxon>
        <taxon>Chordata</taxon>
        <taxon>Craniata</taxon>
        <taxon>Vertebrata</taxon>
        <taxon>Euteleostomi</taxon>
        <taxon>Mammalia</taxon>
        <taxon>Eutheria</taxon>
        <taxon>Euarchontoglires</taxon>
        <taxon>Primates</taxon>
        <taxon>Haplorrhini</taxon>
        <taxon>Platyrrhini</taxon>
        <taxon>Cebidae</taxon>
        <taxon>Callitrichinae</taxon>
        <taxon>Saguinus</taxon>
    </lineage>
</organism>
<evidence type="ECO:0000256" key="13">
    <source>
        <dbReference type="ARBA" id="ARBA00022840"/>
    </source>
</evidence>
<comment type="pathway">
    <text evidence="5 21">Carbohydrate degradation; glycolysis; pyruvate from D-glyceraldehyde 3-phosphate: step 2/5.</text>
</comment>
<evidence type="ECO:0000256" key="9">
    <source>
        <dbReference type="ARBA" id="ARBA00022679"/>
    </source>
</evidence>
<comment type="subunit">
    <text evidence="20">Monomer. Interacts with kinase MAPK1/ERK2; the interaction is direct, occurs under hypoxic conditions, and promotes its interaction with PIN1. Interacts with peptidyl-prolyl cis-trans isomerase PIN1; the interaction is direct, occurs under hypoxic conditions, and targets the protein to the mitochondrion by promoting interactions with the TOM complex. Interacts with mitochondrial circRNA mcPGK1 (via its 2nd stem-loop); the interaction is direct and targets the protein to the mitochondrion by promoting interactions with the TOM complex. Interacts with pyruvate dehydrogenase kinase PDK1; the interaction is direct, occurs under hypoxic conditions and leads to PDK1-mediated inhibition of pyruvate dehydrogenase complex activity.</text>
</comment>
<evidence type="ECO:0000256" key="16">
    <source>
        <dbReference type="ARBA" id="ARBA00023128"/>
    </source>
</evidence>
<evidence type="ECO:0000256" key="18">
    <source>
        <dbReference type="ARBA" id="ARBA00023278"/>
    </source>
</evidence>
<evidence type="ECO:0000256" key="5">
    <source>
        <dbReference type="ARBA" id="ARBA00004838"/>
    </source>
</evidence>
<sequence>MNLNATVLASAVGCSHSGNIEKMKILLKNICEEKGTLQTDGIYLGPPEESAAPPVPPPRVTARRHKPITISKRLQRERTVFYTSPLDENEGFCKPPKCMSAVFPLVSESLTSLPHCISKMWLSNKLTPDKLEVKGKRVVTRVNFNEENQITTNHRIKATVPNIKFCLDNGAKLVVFTCYLGQPDGVPVPHKYSLEPVAVELKSLLGKDVLFLKHCAGPEVEKACANPASGFVILLENLCFHVEEEGKGKDVSGNKVKAESAKIEAF</sequence>
<evidence type="ECO:0000256" key="1">
    <source>
        <dbReference type="ARBA" id="ARBA00000642"/>
    </source>
</evidence>
<evidence type="ECO:0000256" key="3">
    <source>
        <dbReference type="ARBA" id="ARBA00004305"/>
    </source>
</evidence>
<keyword evidence="11" id="KW-0547">Nucleotide-binding</keyword>
<evidence type="ECO:0000256" key="4">
    <source>
        <dbReference type="ARBA" id="ARBA00004514"/>
    </source>
</evidence>
<evidence type="ECO:0000256" key="6">
    <source>
        <dbReference type="ARBA" id="ARBA00008982"/>
    </source>
</evidence>
<evidence type="ECO:0000256" key="14">
    <source>
        <dbReference type="ARBA" id="ARBA00022842"/>
    </source>
</evidence>
<evidence type="ECO:0000256" key="11">
    <source>
        <dbReference type="ARBA" id="ARBA00022741"/>
    </source>
</evidence>
<evidence type="ECO:0000256" key="17">
    <source>
        <dbReference type="ARBA" id="ARBA00023152"/>
    </source>
</evidence>
<evidence type="ECO:0000256" key="12">
    <source>
        <dbReference type="ARBA" id="ARBA00022777"/>
    </source>
</evidence>
<name>A0ABQ9TF06_SAGOE</name>
<evidence type="ECO:0000313" key="23">
    <source>
        <dbReference type="Proteomes" id="UP001266305"/>
    </source>
</evidence>
<comment type="catalytic activity">
    <reaction evidence="19">
        <text>L-seryl-[protein] + ATP = O-phospho-L-seryl-[protein] + ADP + H(+)</text>
        <dbReference type="Rhea" id="RHEA:17989"/>
        <dbReference type="Rhea" id="RHEA-COMP:9863"/>
        <dbReference type="Rhea" id="RHEA-COMP:11604"/>
        <dbReference type="ChEBI" id="CHEBI:15378"/>
        <dbReference type="ChEBI" id="CHEBI:29999"/>
        <dbReference type="ChEBI" id="CHEBI:30616"/>
        <dbReference type="ChEBI" id="CHEBI:83421"/>
        <dbReference type="ChEBI" id="CHEBI:456216"/>
        <dbReference type="EC" id="2.7.11.1"/>
    </reaction>
</comment>
<evidence type="ECO:0000256" key="2">
    <source>
        <dbReference type="ARBA" id="ARBA00001946"/>
    </source>
</evidence>
<keyword evidence="8" id="KW-0597">Phosphoprotein</keyword>
<keyword evidence="15" id="KW-0007">Acetylation</keyword>
<keyword evidence="7" id="KW-0963">Cytoplasm</keyword>
<dbReference type="Pfam" id="PF00162">
    <property type="entry name" value="PGK"/>
    <property type="match status" value="1"/>
</dbReference>
<keyword evidence="23" id="KW-1185">Reference proteome</keyword>
<dbReference type="Proteomes" id="UP001266305">
    <property type="component" value="Unassembled WGS sequence"/>
</dbReference>
<keyword evidence="14" id="KW-0460">Magnesium</keyword>
<keyword evidence="12 21" id="KW-0418">Kinase</keyword>
<keyword evidence="13" id="KW-0067">ATP-binding</keyword>
<reference evidence="22 23" key="1">
    <citation type="submission" date="2023-05" db="EMBL/GenBank/DDBJ databases">
        <title>B98-5 Cell Line De Novo Hybrid Assembly: An Optical Mapping Approach.</title>
        <authorList>
            <person name="Kananen K."/>
            <person name="Auerbach J.A."/>
            <person name="Kautto E."/>
            <person name="Blachly J.S."/>
        </authorList>
    </citation>
    <scope>NUCLEOTIDE SEQUENCE [LARGE SCALE GENOMIC DNA]</scope>
    <source>
        <strain evidence="22">B95-8</strain>
        <tissue evidence="22">Cell line</tissue>
    </source>
</reference>
<evidence type="ECO:0000256" key="21">
    <source>
        <dbReference type="RuleBase" id="RU000532"/>
    </source>
</evidence>
<protein>
    <recommendedName>
        <fullName evidence="21">Phosphoglycerate kinase</fullName>
        <ecNumber evidence="21">2.7.2.3</ecNumber>
    </recommendedName>
</protein>
<dbReference type="InterPro" id="IPR015824">
    <property type="entry name" value="Phosphoglycerate_kinase_N"/>
</dbReference>
<keyword evidence="18" id="KW-0379">Hydroxylation</keyword>
<comment type="catalytic activity">
    <reaction evidence="1 21">
        <text>(2R)-3-phosphoglycerate + ATP = (2R)-3-phospho-glyceroyl phosphate + ADP</text>
        <dbReference type="Rhea" id="RHEA:14801"/>
        <dbReference type="ChEBI" id="CHEBI:30616"/>
        <dbReference type="ChEBI" id="CHEBI:57604"/>
        <dbReference type="ChEBI" id="CHEBI:58272"/>
        <dbReference type="ChEBI" id="CHEBI:456216"/>
        <dbReference type="EC" id="2.7.2.3"/>
    </reaction>
</comment>
<keyword evidence="10" id="KW-0479">Metal-binding</keyword>
<keyword evidence="16" id="KW-0496">Mitochondrion</keyword>